<organism evidence="1 2">
    <name type="scientific">Spirosoma arboris</name>
    <dbReference type="NCBI Taxonomy" id="2682092"/>
    <lineage>
        <taxon>Bacteria</taxon>
        <taxon>Pseudomonadati</taxon>
        <taxon>Bacteroidota</taxon>
        <taxon>Cytophagia</taxon>
        <taxon>Cytophagales</taxon>
        <taxon>Cytophagaceae</taxon>
        <taxon>Spirosoma</taxon>
    </lineage>
</organism>
<protein>
    <submittedName>
        <fullName evidence="1">Uncharacterized protein</fullName>
    </submittedName>
</protein>
<sequence length="107" mass="11931">MVRLFLIWLLLCLTAGPVFSQPKKIDSLLTVLAKHLQADTFRVNRLNDIAAVYFEKFPPDNPDRLDLIGQVSLQLASKLNYHYGQAIALGTLAGIASAKGDMKQYQK</sequence>
<dbReference type="AlphaFoldDB" id="A0A7K1SR95"/>
<dbReference type="EMBL" id="WPIN01000039">
    <property type="protein sequence ID" value="MVM36318.1"/>
    <property type="molecule type" value="Genomic_DNA"/>
</dbReference>
<accession>A0A7K1SR95</accession>
<dbReference type="Proteomes" id="UP000436006">
    <property type="component" value="Unassembled WGS sequence"/>
</dbReference>
<proteinExistence type="predicted"/>
<evidence type="ECO:0000313" key="2">
    <source>
        <dbReference type="Proteomes" id="UP000436006"/>
    </source>
</evidence>
<name>A0A7K1SR95_9BACT</name>
<comment type="caution">
    <text evidence="1">The sequence shown here is derived from an EMBL/GenBank/DDBJ whole genome shotgun (WGS) entry which is preliminary data.</text>
</comment>
<reference evidence="1 2" key="1">
    <citation type="submission" date="2019-12" db="EMBL/GenBank/DDBJ databases">
        <title>Spirosoma sp. HMF4905 genome sequencing and assembly.</title>
        <authorList>
            <person name="Kang H."/>
            <person name="Cha I."/>
            <person name="Kim H."/>
            <person name="Joh K."/>
        </authorList>
    </citation>
    <scope>NUCLEOTIDE SEQUENCE [LARGE SCALE GENOMIC DNA]</scope>
    <source>
        <strain evidence="1 2">HMF4905</strain>
    </source>
</reference>
<evidence type="ECO:0000313" key="1">
    <source>
        <dbReference type="EMBL" id="MVM36318.1"/>
    </source>
</evidence>
<keyword evidence="2" id="KW-1185">Reference proteome</keyword>
<dbReference type="RefSeq" id="WP_157591114.1">
    <property type="nucleotide sequence ID" value="NZ_WPIN01000039.1"/>
</dbReference>
<gene>
    <name evidence="1" type="ORF">GO755_40315</name>
</gene>